<organism evidence="1">
    <name type="scientific">Ophiognomonia clavigignenti-juglandacearum</name>
    <dbReference type="NCBI Taxonomy" id="218668"/>
    <lineage>
        <taxon>Eukaryota</taxon>
        <taxon>Fungi</taxon>
        <taxon>Dikarya</taxon>
        <taxon>Ascomycota</taxon>
        <taxon>Pezizomycotina</taxon>
        <taxon>Sordariomycetes</taxon>
        <taxon>Sordariomycetidae</taxon>
        <taxon>Diaporthales</taxon>
        <taxon>Gnomoniaceae</taxon>
        <taxon>Ophiognomonia</taxon>
    </lineage>
</organism>
<accession>A0A291LJ64</accession>
<sequence>MQRPHLTAKVFRYLRTLRYKAAISRGFLLHQIFDNLVISVNQPAPGRSHTQYLDLSSWAECCVLISKVGSQYSQPPSEPYVLLSKHTALPPVPQRGELRTLQSTTTLNEWHWFINVPGSMDR</sequence>
<reference evidence="1" key="1">
    <citation type="submission" date="2017-02" db="EMBL/GenBank/DDBJ databases">
        <title>Fungal Comparative Genomics of Melanconis species and Ophiognomonia clavigignenti-juglandacearum at Different Phylogenetic Distances.</title>
        <authorList>
            <person name="Demers J.E."/>
            <person name="Castlebury L.A."/>
        </authorList>
    </citation>
    <scope>NUCLEOTIDE SEQUENCE</scope>
    <source>
        <strain evidence="1">ATCC36624</strain>
    </source>
</reference>
<evidence type="ECO:0000313" key="1">
    <source>
        <dbReference type="EMBL" id="ATI20542.1"/>
    </source>
</evidence>
<keyword evidence="1" id="KW-0496">Mitochondrion</keyword>
<gene>
    <name evidence="1" type="primary">orf122</name>
</gene>
<dbReference type="AlphaFoldDB" id="A0A291LJ64"/>
<protein>
    <submittedName>
        <fullName evidence="1">Uncharacterized protein</fullName>
    </submittedName>
</protein>
<dbReference type="EMBL" id="KY575058">
    <property type="protein sequence ID" value="ATI20542.1"/>
    <property type="molecule type" value="Genomic_DNA"/>
</dbReference>
<name>A0A291LJ64_9PEZI</name>
<geneLocation type="mitochondrion" evidence="1"/>
<proteinExistence type="predicted"/>